<evidence type="ECO:0000256" key="6">
    <source>
        <dbReference type="PIRSR" id="PIRSR000410-1"/>
    </source>
</evidence>
<reference evidence="9" key="1">
    <citation type="submission" date="2010-08" db="EMBL/GenBank/DDBJ databases">
        <title>Genome sequence of Parvularcula bermudensis HTCC2503.</title>
        <authorList>
            <person name="Kang D.-M."/>
            <person name="Oh H.-M."/>
            <person name="Cho J.-C."/>
        </authorList>
    </citation>
    <scope>NUCLEOTIDE SEQUENCE [LARGE SCALE GENOMIC DNA]</scope>
    <source>
        <strain evidence="9">ATCC BAA-594 / HTCC2503 / KCTC 12087</strain>
    </source>
</reference>
<dbReference type="PROSITE" id="PS01228">
    <property type="entry name" value="COF_1"/>
    <property type="match status" value="1"/>
</dbReference>
<feature type="binding site" evidence="6">
    <location>
        <position position="88"/>
    </location>
    <ligand>
        <name>S-adenosyl-L-methionine</name>
        <dbReference type="ChEBI" id="CHEBI:59789"/>
    </ligand>
</feature>
<dbReference type="SUPFAM" id="SSF53335">
    <property type="entry name" value="S-adenosyl-L-methionine-dependent methyltransferases"/>
    <property type="match status" value="1"/>
</dbReference>
<feature type="domain" description="CheR-type methyltransferase" evidence="7">
    <location>
        <begin position="11"/>
        <end position="286"/>
    </location>
</feature>
<gene>
    <name evidence="8" type="ordered locus">PB2503_07599</name>
</gene>
<evidence type="ECO:0000256" key="1">
    <source>
        <dbReference type="ARBA" id="ARBA00001541"/>
    </source>
</evidence>
<proteinExistence type="predicted"/>
<comment type="function">
    <text evidence="5">Methylation of the membrane-bound methyl-accepting chemotaxis proteins (MCP) to form gamma-glutamyl methyl ester residues in MCP.</text>
</comment>
<dbReference type="eggNOG" id="COG1352">
    <property type="taxonomic scope" value="Bacteria"/>
</dbReference>
<dbReference type="GO" id="GO:0008983">
    <property type="term" value="F:protein-glutamate O-methyltransferase activity"/>
    <property type="evidence" value="ECO:0007669"/>
    <property type="project" value="UniProtKB-EC"/>
</dbReference>
<dbReference type="InterPro" id="IPR029063">
    <property type="entry name" value="SAM-dependent_MTases_sf"/>
</dbReference>
<keyword evidence="9" id="KW-1185">Reference proteome</keyword>
<dbReference type="EC" id="2.1.1.80" evidence="5"/>
<dbReference type="Pfam" id="PF01739">
    <property type="entry name" value="CheR"/>
    <property type="match status" value="1"/>
</dbReference>
<feature type="binding site" evidence="6">
    <location>
        <position position="129"/>
    </location>
    <ligand>
        <name>S-adenosyl-L-methionine</name>
        <dbReference type="ChEBI" id="CHEBI:59789"/>
    </ligand>
</feature>
<dbReference type="InterPro" id="IPR022642">
    <property type="entry name" value="CheR_C"/>
</dbReference>
<dbReference type="HOGENOM" id="CLU_025854_0_0_5"/>
<dbReference type="SUPFAM" id="SSF47757">
    <property type="entry name" value="Chemotaxis receptor methyltransferase CheR, N-terminal domain"/>
    <property type="match status" value="1"/>
</dbReference>
<dbReference type="Gene3D" id="1.10.155.10">
    <property type="entry name" value="Chemotaxis receptor methyltransferase CheR, N-terminal domain"/>
    <property type="match status" value="1"/>
</dbReference>
<evidence type="ECO:0000256" key="2">
    <source>
        <dbReference type="ARBA" id="ARBA00022603"/>
    </source>
</evidence>
<sequence>MSASSAATAQVGDKPEDLTSADFKALSDLVYKVAGLCLSDKKKALISSRLSKRLRKTHLQSLGEYIRFIQEPEGRDELSEAISSLTTNVTSFFRENHHFEFLKRDVFSQWSSGRGPLKIWSAGCSRGAEPYSIAMTAAEFFKTKMPPVKILATDIDGTVLSQAKAGIYDEEEAKSIPPALKRAFMTRSNGPDDDTWQVAPAIRQLVKFNYLNLMDRWPMQGCFDVIFCRNVVIYFDEPTKQKLWGRFHDKIAPGGHMMIGHSERISGPYKDNFIVSGVTTYQKSDGLPVTPAAEEKAQ</sequence>
<protein>
    <recommendedName>
        <fullName evidence="5">Chemotaxis protein methyltransferase</fullName>
        <ecNumber evidence="5">2.1.1.80</ecNumber>
    </recommendedName>
</protein>
<feature type="binding site" evidence="6">
    <location>
        <position position="90"/>
    </location>
    <ligand>
        <name>S-adenosyl-L-methionine</name>
        <dbReference type="ChEBI" id="CHEBI:59789"/>
    </ligand>
</feature>
<evidence type="ECO:0000313" key="8">
    <source>
        <dbReference type="EMBL" id="ADM09575.1"/>
    </source>
</evidence>
<dbReference type="InterPro" id="IPR022641">
    <property type="entry name" value="CheR_N"/>
</dbReference>
<accession>E0TFX6</accession>
<organism evidence="8 9">
    <name type="scientific">Parvularcula bermudensis (strain ATCC BAA-594 / HTCC2503 / KCTC 12087)</name>
    <dbReference type="NCBI Taxonomy" id="314260"/>
    <lineage>
        <taxon>Bacteria</taxon>
        <taxon>Pseudomonadati</taxon>
        <taxon>Pseudomonadota</taxon>
        <taxon>Alphaproteobacteria</taxon>
        <taxon>Parvularculales</taxon>
        <taxon>Parvularculaceae</taxon>
        <taxon>Parvularcula</taxon>
    </lineage>
</organism>
<feature type="binding site" evidence="6">
    <location>
        <begin position="212"/>
        <end position="213"/>
    </location>
    <ligand>
        <name>S-adenosyl-L-methionine</name>
        <dbReference type="ChEBI" id="CHEBI:59789"/>
    </ligand>
</feature>
<reference evidence="8 9" key="2">
    <citation type="journal article" date="2011" name="J. Bacteriol.">
        <title>Complete genome sequence of strain HTCC2503T of Parvularcula bermudensis, the type species of the order "Parvularculales" in the class Alphaproteobacteria.</title>
        <authorList>
            <person name="Oh H.M."/>
            <person name="Kang I."/>
            <person name="Vergin K.L."/>
            <person name="Kang D."/>
            <person name="Rhee K.H."/>
            <person name="Giovannoni S.J."/>
            <person name="Cho J.C."/>
        </authorList>
    </citation>
    <scope>NUCLEOTIDE SEQUENCE [LARGE SCALE GENOMIC DNA]</scope>
    <source>
        <strain evidence="9">ATCC BAA-594 / HTCC2503 / KCTC 12087</strain>
    </source>
</reference>
<feature type="binding site" evidence="6">
    <location>
        <position position="94"/>
    </location>
    <ligand>
        <name>S-adenosyl-L-methionine</name>
        <dbReference type="ChEBI" id="CHEBI:59789"/>
    </ligand>
</feature>
<dbReference type="PRINTS" id="PR00996">
    <property type="entry name" value="CHERMTFRASE"/>
</dbReference>
<dbReference type="InterPro" id="IPR036804">
    <property type="entry name" value="CheR_N_sf"/>
</dbReference>
<evidence type="ECO:0000256" key="5">
    <source>
        <dbReference type="PIRNR" id="PIRNR000410"/>
    </source>
</evidence>
<dbReference type="Gene3D" id="3.40.50.150">
    <property type="entry name" value="Vaccinia Virus protein VP39"/>
    <property type="match status" value="1"/>
</dbReference>
<dbReference type="PANTHER" id="PTHR24422">
    <property type="entry name" value="CHEMOTAXIS PROTEIN METHYLTRANSFERASE"/>
    <property type="match status" value="1"/>
</dbReference>
<name>E0TFX6_PARBH</name>
<dbReference type="Pfam" id="PF03705">
    <property type="entry name" value="CheR_N"/>
    <property type="match status" value="1"/>
</dbReference>
<dbReference type="EMBL" id="CP002156">
    <property type="protein sequence ID" value="ADM09575.1"/>
    <property type="molecule type" value="Genomic_DNA"/>
</dbReference>
<dbReference type="SMART" id="SM00138">
    <property type="entry name" value="MeTrc"/>
    <property type="match status" value="1"/>
</dbReference>
<dbReference type="KEGG" id="pbr:PB2503_07599"/>
<feature type="binding site" evidence="6">
    <location>
        <begin position="229"/>
        <end position="230"/>
    </location>
    <ligand>
        <name>S-adenosyl-L-methionine</name>
        <dbReference type="ChEBI" id="CHEBI:59789"/>
    </ligand>
</feature>
<dbReference type="OrthoDB" id="9816309at2"/>
<feature type="binding site" evidence="6">
    <location>
        <position position="154"/>
    </location>
    <ligand>
        <name>S-adenosyl-L-methionine</name>
        <dbReference type="ChEBI" id="CHEBI:59789"/>
    </ligand>
</feature>
<dbReference type="GO" id="GO:0032259">
    <property type="term" value="P:methylation"/>
    <property type="evidence" value="ECO:0007669"/>
    <property type="project" value="UniProtKB-KW"/>
</dbReference>
<evidence type="ECO:0000256" key="3">
    <source>
        <dbReference type="ARBA" id="ARBA00022679"/>
    </source>
</evidence>
<dbReference type="InterPro" id="IPR026024">
    <property type="entry name" value="Chemotaxis_MeTrfase_CheR"/>
</dbReference>
<dbReference type="STRING" id="314260.PB2503_07599"/>
<dbReference type="PIRSF" id="PIRSF000410">
    <property type="entry name" value="CheR"/>
    <property type="match status" value="1"/>
</dbReference>
<evidence type="ECO:0000313" key="9">
    <source>
        <dbReference type="Proteomes" id="UP000001302"/>
    </source>
</evidence>
<dbReference type="RefSeq" id="WP_013300549.1">
    <property type="nucleotide sequence ID" value="NC_014414.1"/>
</dbReference>
<evidence type="ECO:0000256" key="4">
    <source>
        <dbReference type="ARBA" id="ARBA00022691"/>
    </source>
</evidence>
<keyword evidence="3 5" id="KW-0808">Transferase</keyword>
<dbReference type="InterPro" id="IPR000780">
    <property type="entry name" value="CheR_MeTrfase"/>
</dbReference>
<keyword evidence="2 5" id="KW-0489">Methyltransferase</keyword>
<evidence type="ECO:0000259" key="7">
    <source>
        <dbReference type="PROSITE" id="PS50123"/>
    </source>
</evidence>
<dbReference type="Proteomes" id="UP000001302">
    <property type="component" value="Chromosome"/>
</dbReference>
<dbReference type="PANTHER" id="PTHR24422:SF19">
    <property type="entry name" value="CHEMOTAXIS PROTEIN METHYLTRANSFERASE"/>
    <property type="match status" value="1"/>
</dbReference>
<keyword evidence="4 5" id="KW-0949">S-adenosyl-L-methionine</keyword>
<dbReference type="PROSITE" id="PS50123">
    <property type="entry name" value="CHER"/>
    <property type="match status" value="1"/>
</dbReference>
<comment type="catalytic activity">
    <reaction evidence="1 5">
        <text>L-glutamyl-[protein] + S-adenosyl-L-methionine = [protein]-L-glutamate 5-O-methyl ester + S-adenosyl-L-homocysteine</text>
        <dbReference type="Rhea" id="RHEA:24452"/>
        <dbReference type="Rhea" id="RHEA-COMP:10208"/>
        <dbReference type="Rhea" id="RHEA-COMP:10311"/>
        <dbReference type="ChEBI" id="CHEBI:29973"/>
        <dbReference type="ChEBI" id="CHEBI:57856"/>
        <dbReference type="ChEBI" id="CHEBI:59789"/>
        <dbReference type="ChEBI" id="CHEBI:82795"/>
        <dbReference type="EC" id="2.1.1.80"/>
    </reaction>
</comment>
<dbReference type="AlphaFoldDB" id="E0TFX6"/>
<dbReference type="InterPro" id="IPR050903">
    <property type="entry name" value="Bact_Chemotaxis_MeTrfase"/>
</dbReference>